<evidence type="ECO:0000256" key="4">
    <source>
        <dbReference type="ARBA" id="ARBA00022777"/>
    </source>
</evidence>
<dbReference type="PANTHER" id="PTHR43065">
    <property type="entry name" value="SENSOR HISTIDINE KINASE"/>
    <property type="match status" value="1"/>
</dbReference>
<dbReference type="InterPro" id="IPR036097">
    <property type="entry name" value="HisK_dim/P_sf"/>
</dbReference>
<dbReference type="CDD" id="cd00130">
    <property type="entry name" value="PAS"/>
    <property type="match status" value="1"/>
</dbReference>
<feature type="domain" description="PAC" evidence="9">
    <location>
        <begin position="246"/>
        <end position="300"/>
    </location>
</feature>
<dbReference type="SMART" id="SM00387">
    <property type="entry name" value="HATPase_c"/>
    <property type="match status" value="1"/>
</dbReference>
<dbReference type="PROSITE" id="PS50113">
    <property type="entry name" value="PAC"/>
    <property type="match status" value="2"/>
</dbReference>
<proteinExistence type="predicted"/>
<dbReference type="SMART" id="SM00065">
    <property type="entry name" value="GAF"/>
    <property type="match status" value="1"/>
</dbReference>
<dbReference type="Pfam" id="PF01590">
    <property type="entry name" value="GAF"/>
    <property type="match status" value="1"/>
</dbReference>
<evidence type="ECO:0000256" key="2">
    <source>
        <dbReference type="ARBA" id="ARBA00012438"/>
    </source>
</evidence>
<feature type="coiled-coil region" evidence="6">
    <location>
        <begin position="481"/>
        <end position="511"/>
    </location>
</feature>
<dbReference type="EC" id="2.7.13.3" evidence="2"/>
<organism evidence="10 11">
    <name type="scientific">Plectonema radiosum NIES-515</name>
    <dbReference type="NCBI Taxonomy" id="2986073"/>
    <lineage>
        <taxon>Bacteria</taxon>
        <taxon>Bacillati</taxon>
        <taxon>Cyanobacteriota</taxon>
        <taxon>Cyanophyceae</taxon>
        <taxon>Oscillatoriophycideae</taxon>
        <taxon>Oscillatoriales</taxon>
        <taxon>Microcoleaceae</taxon>
        <taxon>Plectonema</taxon>
    </lineage>
</organism>
<keyword evidence="3" id="KW-0597">Phosphoprotein</keyword>
<dbReference type="PANTHER" id="PTHR43065:SF50">
    <property type="entry name" value="HISTIDINE KINASE"/>
    <property type="match status" value="1"/>
</dbReference>
<dbReference type="InterPro" id="IPR001610">
    <property type="entry name" value="PAC"/>
</dbReference>
<evidence type="ECO:0000259" key="9">
    <source>
        <dbReference type="PROSITE" id="PS50113"/>
    </source>
</evidence>
<dbReference type="NCBIfam" id="TIGR00229">
    <property type="entry name" value="sensory_box"/>
    <property type="match status" value="2"/>
</dbReference>
<gene>
    <name evidence="10" type="ORF">OGM63_19380</name>
</gene>
<evidence type="ECO:0000313" key="10">
    <source>
        <dbReference type="EMBL" id="MCV3215647.1"/>
    </source>
</evidence>
<evidence type="ECO:0000256" key="6">
    <source>
        <dbReference type="SAM" id="Coils"/>
    </source>
</evidence>
<dbReference type="PROSITE" id="PS50112">
    <property type="entry name" value="PAS"/>
    <property type="match status" value="1"/>
</dbReference>
<dbReference type="Proteomes" id="UP001526143">
    <property type="component" value="Unassembled WGS sequence"/>
</dbReference>
<protein>
    <recommendedName>
        <fullName evidence="2">histidine kinase</fullName>
        <ecNumber evidence="2">2.7.13.3</ecNumber>
    </recommendedName>
</protein>
<dbReference type="InterPro" id="IPR000700">
    <property type="entry name" value="PAS-assoc_C"/>
</dbReference>
<evidence type="ECO:0000259" key="7">
    <source>
        <dbReference type="PROSITE" id="PS50109"/>
    </source>
</evidence>
<keyword evidence="4" id="KW-0808">Transferase</keyword>
<keyword evidence="11" id="KW-1185">Reference proteome</keyword>
<dbReference type="SUPFAM" id="SSF55785">
    <property type="entry name" value="PYP-like sensor domain (PAS domain)"/>
    <property type="match status" value="2"/>
</dbReference>
<keyword evidence="4" id="KW-0418">Kinase</keyword>
<dbReference type="SUPFAM" id="SSF55781">
    <property type="entry name" value="GAF domain-like"/>
    <property type="match status" value="1"/>
</dbReference>
<comment type="catalytic activity">
    <reaction evidence="1">
        <text>ATP + protein L-histidine = ADP + protein N-phospho-L-histidine.</text>
        <dbReference type="EC" id="2.7.13.3"/>
    </reaction>
</comment>
<feature type="domain" description="PAC" evidence="9">
    <location>
        <begin position="82"/>
        <end position="135"/>
    </location>
</feature>
<dbReference type="EMBL" id="JAOWRF010000277">
    <property type="protein sequence ID" value="MCV3215647.1"/>
    <property type="molecule type" value="Genomic_DNA"/>
</dbReference>
<dbReference type="InterPro" id="IPR005467">
    <property type="entry name" value="His_kinase_dom"/>
</dbReference>
<dbReference type="Gene3D" id="1.10.287.130">
    <property type="match status" value="1"/>
</dbReference>
<dbReference type="InterPro" id="IPR029016">
    <property type="entry name" value="GAF-like_dom_sf"/>
</dbReference>
<keyword evidence="6" id="KW-0175">Coiled coil</keyword>
<accession>A0ABT3B2P3</accession>
<feature type="domain" description="Histidine kinase" evidence="7">
    <location>
        <begin position="520"/>
        <end position="775"/>
    </location>
</feature>
<dbReference type="Gene3D" id="3.30.450.20">
    <property type="entry name" value="PAS domain"/>
    <property type="match status" value="2"/>
</dbReference>
<dbReference type="InterPro" id="IPR003018">
    <property type="entry name" value="GAF"/>
</dbReference>
<dbReference type="PROSITE" id="PS50109">
    <property type="entry name" value="HIS_KIN"/>
    <property type="match status" value="1"/>
</dbReference>
<dbReference type="Gene3D" id="3.30.450.40">
    <property type="match status" value="1"/>
</dbReference>
<dbReference type="InterPro" id="IPR003661">
    <property type="entry name" value="HisK_dim/P_dom"/>
</dbReference>
<dbReference type="SMART" id="SM00091">
    <property type="entry name" value="PAS"/>
    <property type="match status" value="2"/>
</dbReference>
<dbReference type="Pfam" id="PF08448">
    <property type="entry name" value="PAS_4"/>
    <property type="match status" value="1"/>
</dbReference>
<dbReference type="InterPro" id="IPR035965">
    <property type="entry name" value="PAS-like_dom_sf"/>
</dbReference>
<keyword evidence="5" id="KW-0902">Two-component regulatory system</keyword>
<dbReference type="InterPro" id="IPR036890">
    <property type="entry name" value="HATPase_C_sf"/>
</dbReference>
<reference evidence="10 11" key="1">
    <citation type="submission" date="2022-10" db="EMBL/GenBank/DDBJ databases">
        <title>Identification of biosynthetic pathway for the production of the potent trypsin inhibitor radiosumin.</title>
        <authorList>
            <person name="Fewer D.P."/>
            <person name="Delbaje E."/>
            <person name="Ouyang X."/>
            <person name="Agostino P.D."/>
            <person name="Wahlsten M."/>
            <person name="Jokela J."/>
            <person name="Permi P."/>
            <person name="Haapaniemi E."/>
            <person name="Koistinen H."/>
        </authorList>
    </citation>
    <scope>NUCLEOTIDE SEQUENCE [LARGE SCALE GENOMIC DNA]</scope>
    <source>
        <strain evidence="10 11">NIES-515</strain>
    </source>
</reference>
<comment type="caution">
    <text evidence="10">The sequence shown here is derived from an EMBL/GenBank/DDBJ whole genome shotgun (WGS) entry which is preliminary data.</text>
</comment>
<dbReference type="InterPro" id="IPR013656">
    <property type="entry name" value="PAS_4"/>
</dbReference>
<evidence type="ECO:0000256" key="1">
    <source>
        <dbReference type="ARBA" id="ARBA00000085"/>
    </source>
</evidence>
<dbReference type="RefSeq" id="WP_263747296.1">
    <property type="nucleotide sequence ID" value="NZ_JAOWRF010000277.1"/>
</dbReference>
<dbReference type="CDD" id="cd00082">
    <property type="entry name" value="HisKA"/>
    <property type="match status" value="1"/>
</dbReference>
<dbReference type="SUPFAM" id="SSF55874">
    <property type="entry name" value="ATPase domain of HSP90 chaperone/DNA topoisomerase II/histidine kinase"/>
    <property type="match status" value="1"/>
</dbReference>
<feature type="domain" description="PAS" evidence="8">
    <location>
        <begin position="172"/>
        <end position="244"/>
    </location>
</feature>
<sequence>MASTAMYLENYPELFKLFLEHAPVAVAIFDRQMRYIATSRRWLSDYNLSQQNLIGLCHYEVFAEISDKWKEVHQRCLAGAVESCEADSFVQLDNSIDWVKWESHPWRDRHGEIAGIVLFTEVITERKQAAEEKLKQYQQDLETKVQQRTQELQKANAQLHAEIIERKQAEIERQKFVSLVENSSDFIAMATLDAETLFLNEAGQKLVGIESIEQYKKTNISDYHAPEDWTYFQENIAPLVIQHGRWQGEFRFRHLQTGALIPIEYNVFVLQDQKTNQAIGLATVTRDITERKQAEFALKESEARYRELAGREQLLNRLASQIRESLDIDKVVETAIQEIRDLLQIDRCSFSWFEPRANPPTWETIKEAKNPALPSLIGCHSIEKVGPVTDKFLKQEILQINDIKTFSEPIHREFLQLLGIKSEIVLPIKTLSGKIGVIVCGHWAETRPWADSEVELLQAVVDQLAIAINQAQLYTQSQQAALTAQEQTKQLEQTLQQLKKTQSQLVQSEKMSSLGQLVAGVAHEINNPVNFIYGNIVHTNTYIKEILGLLQLYQQAYPEPNPEIIEKIDTIDLDFLVSDLPKLLSSMRLGAERIRGIVQSLRTFSRLDEAEMKEVDIHEGIESTLMILQNRLKPKQDHPGIEVIKNYTDIRKVVCYPGQLNQVFMNLLANAIDALEESMKKNIGQISSMQIRISTEVLENERIAIRIADNGLGMTLDVQKHLFDPFFTTKPIGVGTGLGLSISYQIIVDRHRGQLYCFSELGKGTEFVIEIPMYQAENT</sequence>
<dbReference type="PRINTS" id="PR00344">
    <property type="entry name" value="BCTRLSENSOR"/>
</dbReference>
<evidence type="ECO:0000259" key="8">
    <source>
        <dbReference type="PROSITE" id="PS50112"/>
    </source>
</evidence>
<dbReference type="InterPro" id="IPR000014">
    <property type="entry name" value="PAS"/>
</dbReference>
<evidence type="ECO:0000256" key="5">
    <source>
        <dbReference type="ARBA" id="ARBA00023012"/>
    </source>
</evidence>
<dbReference type="Gene3D" id="3.30.565.10">
    <property type="entry name" value="Histidine kinase-like ATPase, C-terminal domain"/>
    <property type="match status" value="1"/>
</dbReference>
<evidence type="ECO:0000256" key="3">
    <source>
        <dbReference type="ARBA" id="ARBA00022553"/>
    </source>
</evidence>
<dbReference type="InterPro" id="IPR003594">
    <property type="entry name" value="HATPase_dom"/>
</dbReference>
<evidence type="ECO:0000313" key="11">
    <source>
        <dbReference type="Proteomes" id="UP001526143"/>
    </source>
</evidence>
<dbReference type="SUPFAM" id="SSF47384">
    <property type="entry name" value="Homodimeric domain of signal transducing histidine kinase"/>
    <property type="match status" value="1"/>
</dbReference>
<name>A0ABT3B2P3_9CYAN</name>
<feature type="coiled-coil region" evidence="6">
    <location>
        <begin position="120"/>
        <end position="174"/>
    </location>
</feature>
<dbReference type="SMART" id="SM00086">
    <property type="entry name" value="PAC"/>
    <property type="match status" value="2"/>
</dbReference>
<dbReference type="Pfam" id="PF02518">
    <property type="entry name" value="HATPase_c"/>
    <property type="match status" value="1"/>
</dbReference>
<dbReference type="InterPro" id="IPR004358">
    <property type="entry name" value="Sig_transdc_His_kin-like_C"/>
</dbReference>